<feature type="region of interest" description="Disordered" evidence="1">
    <location>
        <begin position="1"/>
        <end position="28"/>
    </location>
</feature>
<dbReference type="AlphaFoldDB" id="A0A830HBD8"/>
<feature type="compositionally biased region" description="Polar residues" evidence="1">
    <location>
        <begin position="1"/>
        <end position="13"/>
    </location>
</feature>
<sequence length="105" mass="11853">MAGGSRNTRSTQNNKEEELSEEEELSDEVYEGVTAYLAADKRLAAERNISKSIREALGTEDAKYNGQRKDFRKFYEACIENLEDLGIENLQQSLLKESGTSTLQK</sequence>
<accession>A0A830HBD8</accession>
<evidence type="ECO:0000313" key="3">
    <source>
        <dbReference type="Proteomes" id="UP000660262"/>
    </source>
</evidence>
<protein>
    <submittedName>
        <fullName evidence="2">Uncharacterized protein</fullName>
    </submittedName>
</protein>
<dbReference type="EMBL" id="BNJQ01000006">
    <property type="protein sequence ID" value="GHP03793.1"/>
    <property type="molecule type" value="Genomic_DNA"/>
</dbReference>
<organism evidence="2 3">
    <name type="scientific">Pycnococcus provasolii</name>
    <dbReference type="NCBI Taxonomy" id="41880"/>
    <lineage>
        <taxon>Eukaryota</taxon>
        <taxon>Viridiplantae</taxon>
        <taxon>Chlorophyta</taxon>
        <taxon>Pseudoscourfieldiophyceae</taxon>
        <taxon>Pseudoscourfieldiales</taxon>
        <taxon>Pycnococcaceae</taxon>
        <taxon>Pycnococcus</taxon>
    </lineage>
</organism>
<evidence type="ECO:0000313" key="2">
    <source>
        <dbReference type="EMBL" id="GHP03793.1"/>
    </source>
</evidence>
<reference evidence="2" key="1">
    <citation type="submission" date="2020-10" db="EMBL/GenBank/DDBJ databases">
        <title>Unveiling of a novel bifunctional photoreceptor, Dualchrome1, isolated from a cosmopolitan green alga.</title>
        <authorList>
            <person name="Suzuki S."/>
            <person name="Kawachi M."/>
        </authorList>
    </citation>
    <scope>NUCLEOTIDE SEQUENCE</scope>
    <source>
        <strain evidence="2">NIES 2893</strain>
    </source>
</reference>
<proteinExistence type="predicted"/>
<keyword evidence="3" id="KW-1185">Reference proteome</keyword>
<dbReference type="Proteomes" id="UP000660262">
    <property type="component" value="Unassembled WGS sequence"/>
</dbReference>
<comment type="caution">
    <text evidence="2">The sequence shown here is derived from an EMBL/GenBank/DDBJ whole genome shotgun (WGS) entry which is preliminary data.</text>
</comment>
<evidence type="ECO:0000256" key="1">
    <source>
        <dbReference type="SAM" id="MobiDB-lite"/>
    </source>
</evidence>
<gene>
    <name evidence="2" type="ORF">PPROV_000254800</name>
</gene>
<feature type="compositionally biased region" description="Acidic residues" evidence="1">
    <location>
        <begin position="18"/>
        <end position="28"/>
    </location>
</feature>
<name>A0A830HBD8_9CHLO</name>